<feature type="domain" description="FAD-binding" evidence="5">
    <location>
        <begin position="46"/>
        <end position="343"/>
    </location>
</feature>
<organism evidence="6 7">
    <name type="scientific">Cichlidogyrus casuarinus</name>
    <dbReference type="NCBI Taxonomy" id="1844966"/>
    <lineage>
        <taxon>Eukaryota</taxon>
        <taxon>Metazoa</taxon>
        <taxon>Spiralia</taxon>
        <taxon>Lophotrochozoa</taxon>
        <taxon>Platyhelminthes</taxon>
        <taxon>Monogenea</taxon>
        <taxon>Monopisthocotylea</taxon>
        <taxon>Dactylogyridea</taxon>
        <taxon>Ancyrocephalidae</taxon>
        <taxon>Cichlidogyrus</taxon>
    </lineage>
</organism>
<keyword evidence="3" id="KW-0072">Autophagy</keyword>
<dbReference type="PRINTS" id="PR00420">
    <property type="entry name" value="RNGMNOXGNASE"/>
</dbReference>
<evidence type="ECO:0000256" key="2">
    <source>
        <dbReference type="ARBA" id="ARBA00022737"/>
    </source>
</evidence>
<evidence type="ECO:0000256" key="4">
    <source>
        <dbReference type="ARBA" id="ARBA00025740"/>
    </source>
</evidence>
<keyword evidence="2" id="KW-0677">Repeat</keyword>
<dbReference type="InterPro" id="IPR036322">
    <property type="entry name" value="WD40_repeat_dom_sf"/>
</dbReference>
<keyword evidence="7" id="KW-1185">Reference proteome</keyword>
<dbReference type="Proteomes" id="UP001626550">
    <property type="component" value="Unassembled WGS sequence"/>
</dbReference>
<dbReference type="GO" id="GO:0006914">
    <property type="term" value="P:autophagy"/>
    <property type="evidence" value="ECO:0007669"/>
    <property type="project" value="UniProtKB-KW"/>
</dbReference>
<gene>
    <name evidence="6" type="primary">WIPI2</name>
    <name evidence="6" type="ORF">Ciccas_010772</name>
</gene>
<dbReference type="Gene3D" id="3.50.50.60">
    <property type="entry name" value="FAD/NAD(P)-binding domain"/>
    <property type="match status" value="2"/>
</dbReference>
<dbReference type="SUPFAM" id="SSF50978">
    <property type="entry name" value="WD40 repeat-like"/>
    <property type="match status" value="1"/>
</dbReference>
<dbReference type="GO" id="GO:0005737">
    <property type="term" value="C:cytoplasm"/>
    <property type="evidence" value="ECO:0007669"/>
    <property type="project" value="UniProtKB-ARBA"/>
</dbReference>
<proteinExistence type="inferred from homology"/>
<name>A0ABD2PT56_9PLAT</name>
<dbReference type="PANTHER" id="PTHR43876">
    <property type="entry name" value="UBIQUINONE BIOSYNTHESIS MONOOXYGENASE COQ6, MITOCHONDRIAL"/>
    <property type="match status" value="1"/>
</dbReference>
<sequence length="782" mass="86438">MNLSKHRKHSRPEWLPSVHEQNQFYKVQSLISWNNAVCNLPELRAWPAIATRARPIKQMQVWESQTDSNVTLKPENSEEIAYVVENNLIQHALEGALKGLNQGASVDVVYGSKVESLELPKSDSWASNVRLQLDSDTVNAKLLVGADGYNSFVRQSANIQNLSWHQNLRAVVATLKMNELSNEYASLVWSTETEEAKHLMSLSKEAFIDELNATMTAAPMKSPRLGSMIENLASATFQRIGVTQSENNDPAPHFSVPRVVDLDERSRASFPIAFALATNFCAPSVALIGDAAHRVLPLAGQGLNLGIGDSQELVSQLAMAINQGTRLASSSHLFDYETNRQRAVVPFAALIESLYWLYCGESRVLPTLKLPLLAGRSLGLNMVDKTPAIKKFLMKSAMEGQVCAFENGRTKSGWSLVNILNDPINESFSQNVEPMCCVGRLFTSSLITLVSVNDMRKLNVYHSKRNHIICTYRYPKSILTIKLNRKRLVVCVEDTIFIHNILDMTLDHKIEETPLNKNGIIALSPNDQNCYLAFPGVASVGTVFTFDCNTFKSVATIKAHDGLIAALEFNSTGNLLATASVKGTVIRVFSVPHGNKLMEFRRALHRNADICSLSFSKNNSFLVAASNTTTIHIFKLNTKNPNEDSGICTPITTDLADEINCVVNSEDLTQAGARHTPSTVVSAPSSWAVGIYGWVSGLLRASTDYMPSQIAEVLQQERSFVTAILPSPASSGVSDFEQRSLFNSRKIATIQLYVKTSEYFFKISDRFSKIWGPGLPFRQNID</sequence>
<dbReference type="InterPro" id="IPR001680">
    <property type="entry name" value="WD40_rpt"/>
</dbReference>
<dbReference type="InterPro" id="IPR051205">
    <property type="entry name" value="UbiH/COQ6_monooxygenase"/>
</dbReference>
<dbReference type="SMART" id="SM00320">
    <property type="entry name" value="WD40"/>
    <property type="match status" value="2"/>
</dbReference>
<dbReference type="Pfam" id="PF21032">
    <property type="entry name" value="PROPPIN"/>
    <property type="match status" value="1"/>
</dbReference>
<dbReference type="SUPFAM" id="SSF51905">
    <property type="entry name" value="FAD/NAD(P)-binding domain"/>
    <property type="match status" value="1"/>
</dbReference>
<dbReference type="InterPro" id="IPR015943">
    <property type="entry name" value="WD40/YVTN_repeat-like_dom_sf"/>
</dbReference>
<evidence type="ECO:0000313" key="6">
    <source>
        <dbReference type="EMBL" id="KAL3310658.1"/>
    </source>
</evidence>
<dbReference type="InterPro" id="IPR036188">
    <property type="entry name" value="FAD/NAD-bd_sf"/>
</dbReference>
<dbReference type="EMBL" id="JBJKFK010002761">
    <property type="protein sequence ID" value="KAL3310658.1"/>
    <property type="molecule type" value="Genomic_DNA"/>
</dbReference>
<keyword evidence="1" id="KW-0853">WD repeat</keyword>
<comment type="similarity">
    <text evidence="4">Belongs to the WD repeat PROPPIN family.</text>
</comment>
<reference evidence="6 7" key="1">
    <citation type="submission" date="2024-11" db="EMBL/GenBank/DDBJ databases">
        <title>Adaptive evolution of stress response genes in parasites aligns with host niche diversity.</title>
        <authorList>
            <person name="Hahn C."/>
            <person name="Resl P."/>
        </authorList>
    </citation>
    <scope>NUCLEOTIDE SEQUENCE [LARGE SCALE GENOMIC DNA]</scope>
    <source>
        <strain evidence="6">EGGRZ-B1_66</strain>
        <tissue evidence="6">Body</tissue>
    </source>
</reference>
<evidence type="ECO:0000313" key="7">
    <source>
        <dbReference type="Proteomes" id="UP001626550"/>
    </source>
</evidence>
<dbReference type="Gene3D" id="2.130.10.10">
    <property type="entry name" value="YVTN repeat-like/Quinoprotein amine dehydrogenase"/>
    <property type="match status" value="1"/>
</dbReference>
<evidence type="ECO:0000259" key="5">
    <source>
        <dbReference type="Pfam" id="PF01494"/>
    </source>
</evidence>
<evidence type="ECO:0000256" key="1">
    <source>
        <dbReference type="ARBA" id="ARBA00022574"/>
    </source>
</evidence>
<comment type="caution">
    <text evidence="6">The sequence shown here is derived from an EMBL/GenBank/DDBJ whole genome shotgun (WGS) entry which is preliminary data.</text>
</comment>
<protein>
    <submittedName>
        <fullName evidence="6">WD repeat domain phosphoinositide-interacting protein 2</fullName>
    </submittedName>
</protein>
<accession>A0ABD2PT56</accession>
<evidence type="ECO:0000256" key="3">
    <source>
        <dbReference type="ARBA" id="ARBA00023006"/>
    </source>
</evidence>
<dbReference type="InterPro" id="IPR002938">
    <property type="entry name" value="FAD-bd"/>
</dbReference>
<dbReference type="PANTHER" id="PTHR43876:SF7">
    <property type="entry name" value="UBIQUINONE BIOSYNTHESIS MONOOXYGENASE COQ6, MITOCHONDRIAL"/>
    <property type="match status" value="1"/>
</dbReference>
<dbReference type="AlphaFoldDB" id="A0ABD2PT56"/>
<dbReference type="Pfam" id="PF01494">
    <property type="entry name" value="FAD_binding_3"/>
    <property type="match status" value="1"/>
</dbReference>
<dbReference type="InterPro" id="IPR048720">
    <property type="entry name" value="PROPPIN"/>
</dbReference>